<evidence type="ECO:0000313" key="3">
    <source>
        <dbReference type="Proteomes" id="UP000192472"/>
    </source>
</evidence>
<accession>A0A1W2GF62</accession>
<dbReference type="STRING" id="692418.SAMN04488029_2436"/>
<keyword evidence="1" id="KW-1133">Transmembrane helix</keyword>
<dbReference type="EMBL" id="FWYF01000002">
    <property type="protein sequence ID" value="SMD35287.1"/>
    <property type="molecule type" value="Genomic_DNA"/>
</dbReference>
<protein>
    <submittedName>
        <fullName evidence="2">Uncharacterized protein</fullName>
    </submittedName>
</protein>
<proteinExistence type="predicted"/>
<keyword evidence="1" id="KW-0472">Membrane</keyword>
<keyword evidence="3" id="KW-1185">Reference proteome</keyword>
<reference evidence="2 3" key="1">
    <citation type="submission" date="2017-04" db="EMBL/GenBank/DDBJ databases">
        <authorList>
            <person name="Afonso C.L."/>
            <person name="Miller P.J."/>
            <person name="Scott M.A."/>
            <person name="Spackman E."/>
            <person name="Goraichik I."/>
            <person name="Dimitrov K.M."/>
            <person name="Suarez D.L."/>
            <person name="Swayne D.E."/>
        </authorList>
    </citation>
    <scope>NUCLEOTIDE SEQUENCE [LARGE SCALE GENOMIC DNA]</scope>
    <source>
        <strain evidence="2 3">DSM 26133</strain>
    </source>
</reference>
<evidence type="ECO:0000256" key="1">
    <source>
        <dbReference type="SAM" id="Phobius"/>
    </source>
</evidence>
<name>A0A1W2GF62_REIFA</name>
<organism evidence="2 3">
    <name type="scientific">Reichenbachiella faecimaris</name>
    <dbReference type="NCBI Taxonomy" id="692418"/>
    <lineage>
        <taxon>Bacteria</taxon>
        <taxon>Pseudomonadati</taxon>
        <taxon>Bacteroidota</taxon>
        <taxon>Cytophagia</taxon>
        <taxon>Cytophagales</taxon>
        <taxon>Reichenbachiellaceae</taxon>
        <taxon>Reichenbachiella</taxon>
    </lineage>
</organism>
<evidence type="ECO:0000313" key="2">
    <source>
        <dbReference type="EMBL" id="SMD35287.1"/>
    </source>
</evidence>
<dbReference type="Proteomes" id="UP000192472">
    <property type="component" value="Unassembled WGS sequence"/>
</dbReference>
<gene>
    <name evidence="2" type="ORF">SAMN04488029_2436</name>
</gene>
<feature type="transmembrane region" description="Helical" evidence="1">
    <location>
        <begin position="12"/>
        <end position="36"/>
    </location>
</feature>
<dbReference type="OrthoDB" id="982985at2"/>
<dbReference type="RefSeq" id="WP_084373082.1">
    <property type="nucleotide sequence ID" value="NZ_FWYF01000002.1"/>
</dbReference>
<sequence length="233" mass="26814">MIQRNISSYLPIIYLFTVLLSIFIIHLGEVIGAHYYQIEIRNIDKNKKKASFKKTKKKAISKISENETLKADTVLVSTEELSTSKDSIKMEAATVSDSDFISNLIGEYHSKWKNSKGRISRTDVVIRYYKKNKDEDRVYKLRDLGFYIHERPAEDDFDDYESNAIFYGDSIKREDLILIAHNLIQNGVKLQSLTLSKFHAAWKAHSVEIGTDTTALGEKPLTLATLRKKWESM</sequence>
<dbReference type="AlphaFoldDB" id="A0A1W2GF62"/>
<keyword evidence="1" id="KW-0812">Transmembrane</keyword>